<evidence type="ECO:0000313" key="2">
    <source>
        <dbReference type="Proteomes" id="UP000289775"/>
    </source>
</evidence>
<protein>
    <recommendedName>
        <fullName evidence="3">DUF262 domain-containing protein</fullName>
    </recommendedName>
</protein>
<reference evidence="1 2" key="1">
    <citation type="submission" date="2014-12" db="EMBL/GenBank/DDBJ databases">
        <title>Genome sequence of Flavobacterium beibuense RSKm HC5.</title>
        <authorList>
            <person name="Kim J.F."/>
            <person name="Song J.Y."/>
            <person name="Kwak M.-J."/>
            <person name="Lee S.-W."/>
        </authorList>
    </citation>
    <scope>NUCLEOTIDE SEQUENCE [LARGE SCALE GENOMIC DNA]</scope>
    <source>
        <strain evidence="1 2">RSKm HC5</strain>
    </source>
</reference>
<evidence type="ECO:0008006" key="3">
    <source>
        <dbReference type="Google" id="ProtNLM"/>
    </source>
</evidence>
<gene>
    <name evidence="1" type="ORF">NU09_2560</name>
</gene>
<evidence type="ECO:0000313" key="1">
    <source>
        <dbReference type="EMBL" id="RYJ42156.1"/>
    </source>
</evidence>
<dbReference type="OrthoDB" id="8420916at2"/>
<sequence>MKFNILNSKNFNNGKFWLLTELSLFDYVNSLTEDNFNFEVQRKIVKNKYLDGILSTIEAGEPLPNITLAYHKKVNINTESKTIILEQDKIDILDGLQRTYRLWAFWKIYNDIKTNKYEDLKIAVKNIRQKFPDFFENGIVDAKFFKQNFEDGKTKVDYEEKYKSYNLYFTIWTNLTETELVKKMLILNAGHKAVSTQHQFEILFLNLWKSLKDNNKNITIIREKESQFNQVKRGNRNPGEYLFSTIITSLMSLVLAKPQRISSDIIYKYDLIDEKEQGGSLKFAEIIFNSGFISELLNKIYLLDKKINSEYGELGTSWFGKDTTLNGIFAGVGSYLDINEDEDTSELTIKILITFDILIENFSSKLELEKFNSQYDNLSGRSVNIGNLIRTVIMNYTVKVLNKETTSWNTLFNQQMKK</sequence>
<comment type="caution">
    <text evidence="1">The sequence shown here is derived from an EMBL/GenBank/DDBJ whole genome shotgun (WGS) entry which is preliminary data.</text>
</comment>
<dbReference type="EMBL" id="JUIW01000008">
    <property type="protein sequence ID" value="RYJ42156.1"/>
    <property type="molecule type" value="Genomic_DNA"/>
</dbReference>
<accession>A0A444W951</accession>
<organism evidence="1 2">
    <name type="scientific">Flavobacterium beibuense</name>
    <dbReference type="NCBI Taxonomy" id="657326"/>
    <lineage>
        <taxon>Bacteria</taxon>
        <taxon>Pseudomonadati</taxon>
        <taxon>Bacteroidota</taxon>
        <taxon>Flavobacteriia</taxon>
        <taxon>Flavobacteriales</taxon>
        <taxon>Flavobacteriaceae</taxon>
        <taxon>Flavobacterium</taxon>
    </lineage>
</organism>
<proteinExistence type="predicted"/>
<dbReference type="AlphaFoldDB" id="A0A444W951"/>
<name>A0A444W951_9FLAO</name>
<dbReference type="Proteomes" id="UP000289775">
    <property type="component" value="Unassembled WGS sequence"/>
</dbReference>
<keyword evidence="2" id="KW-1185">Reference proteome</keyword>
<dbReference type="RefSeq" id="WP_129751656.1">
    <property type="nucleotide sequence ID" value="NZ_JUIW01000008.1"/>
</dbReference>